<dbReference type="PANTHER" id="PTHR34236:SF1">
    <property type="entry name" value="DIMETHYL SULFOXIDE REDUCTASE TRANSCRIPTIONAL ACTIVATOR"/>
    <property type="match status" value="1"/>
</dbReference>
<keyword evidence="1" id="KW-0805">Transcription regulation</keyword>
<name>A0A897NWE8_9EURY</name>
<dbReference type="EMBL" id="CP064791">
    <property type="protein sequence ID" value="QSG14446.1"/>
    <property type="molecule type" value="Genomic_DNA"/>
</dbReference>
<dbReference type="AlphaFoldDB" id="A0A897NWE8"/>
<feature type="domain" description="HTH bat-type" evidence="3">
    <location>
        <begin position="146"/>
        <end position="198"/>
    </location>
</feature>
<evidence type="ECO:0000313" key="4">
    <source>
        <dbReference type="EMBL" id="QSG14446.1"/>
    </source>
</evidence>
<evidence type="ECO:0000256" key="2">
    <source>
        <dbReference type="ARBA" id="ARBA00023163"/>
    </source>
</evidence>
<evidence type="ECO:0000259" key="3">
    <source>
        <dbReference type="Pfam" id="PF04967"/>
    </source>
</evidence>
<dbReference type="SUPFAM" id="SSF88659">
    <property type="entry name" value="Sigma3 and sigma4 domains of RNA polymerase sigma factors"/>
    <property type="match status" value="1"/>
</dbReference>
<dbReference type="RefSeq" id="WP_229122410.1">
    <property type="nucleotide sequence ID" value="NZ_CP064791.1"/>
</dbReference>
<keyword evidence="2" id="KW-0804">Transcription</keyword>
<reference evidence="4 5" key="1">
    <citation type="submission" date="2020-11" db="EMBL/GenBank/DDBJ databases">
        <title>Carbohydrate-dependent, anaerobic sulfur respiration: A novel catabolism in halophilic archaea.</title>
        <authorList>
            <person name="Sorokin D.Y."/>
            <person name="Messina E."/>
            <person name="Smedile F."/>
            <person name="La Cono V."/>
            <person name="Hallsworth J.E."/>
            <person name="Yakimov M.M."/>
        </authorList>
    </citation>
    <scope>NUCLEOTIDE SEQUENCE [LARGE SCALE GENOMIC DNA]</scope>
    <source>
        <strain evidence="4 5">HSR-Est</strain>
    </source>
</reference>
<dbReference type="PANTHER" id="PTHR34236">
    <property type="entry name" value="DIMETHYL SULFOXIDE REDUCTASE TRANSCRIPTIONAL ACTIVATOR"/>
    <property type="match status" value="1"/>
</dbReference>
<sequence length="212" mass="23232">MTETDSETTTSERRPLWIVLKIDVEDDCPLADLKDPVLDADLQHMGGICRSEVVTGGQDVEVLHFEEPMGSECLADVFFEHDCVPQITGVDDGSLLVTIHPSDRADIPELLEGLEAVGYHARLDRVVQIDEDMIGTSPVLCDFSLLTEKQQEALELAVRHGYYAQPRETTLSELASKLGIGKSAVSHRLQAAESKIIRNHVPQTDSPSATNG</sequence>
<organism evidence="4 5">
    <name type="scientific">Halapricum desulfuricans</name>
    <dbReference type="NCBI Taxonomy" id="2841257"/>
    <lineage>
        <taxon>Archaea</taxon>
        <taxon>Methanobacteriati</taxon>
        <taxon>Methanobacteriota</taxon>
        <taxon>Stenosarchaea group</taxon>
        <taxon>Halobacteria</taxon>
        <taxon>Halobacteriales</taxon>
        <taxon>Haloarculaceae</taxon>
        <taxon>Halapricum</taxon>
    </lineage>
</organism>
<keyword evidence="5" id="KW-1185">Reference proteome</keyword>
<gene>
    <name evidence="4" type="ORF">HSEST_0905</name>
</gene>
<evidence type="ECO:0000256" key="1">
    <source>
        <dbReference type="ARBA" id="ARBA00023015"/>
    </source>
</evidence>
<dbReference type="InterPro" id="IPR007050">
    <property type="entry name" value="HTH_bacterioopsin"/>
</dbReference>
<accession>A0A897NWE8</accession>
<protein>
    <submittedName>
        <fullName evidence="4">Transcriptional regulator, contains HTH domain</fullName>
    </submittedName>
</protein>
<dbReference type="GeneID" id="68857540"/>
<proteinExistence type="predicted"/>
<dbReference type="Pfam" id="PF04967">
    <property type="entry name" value="HTH_10"/>
    <property type="match status" value="1"/>
</dbReference>
<evidence type="ECO:0000313" key="5">
    <source>
        <dbReference type="Proteomes" id="UP000663292"/>
    </source>
</evidence>
<dbReference type="InterPro" id="IPR013324">
    <property type="entry name" value="RNA_pol_sigma_r3/r4-like"/>
</dbReference>
<dbReference type="Proteomes" id="UP000663292">
    <property type="component" value="Chromosome"/>
</dbReference>